<evidence type="ECO:0000256" key="2">
    <source>
        <dbReference type="ARBA" id="ARBA00001968"/>
    </source>
</evidence>
<organism evidence="18">
    <name type="scientific">Oryza punctata</name>
    <name type="common">Red rice</name>
    <dbReference type="NCBI Taxonomy" id="4537"/>
    <lineage>
        <taxon>Eukaryota</taxon>
        <taxon>Viridiplantae</taxon>
        <taxon>Streptophyta</taxon>
        <taxon>Embryophyta</taxon>
        <taxon>Tracheophyta</taxon>
        <taxon>Spermatophyta</taxon>
        <taxon>Magnoliopsida</taxon>
        <taxon>Liliopsida</taxon>
        <taxon>Poales</taxon>
        <taxon>Poaceae</taxon>
        <taxon>BOP clade</taxon>
        <taxon>Oryzoideae</taxon>
        <taxon>Oryzeae</taxon>
        <taxon>Oryzinae</taxon>
        <taxon>Oryza</taxon>
    </lineage>
</organism>
<dbReference type="AlphaFoldDB" id="A0A0E0M569"/>
<evidence type="ECO:0000256" key="10">
    <source>
        <dbReference type="ARBA" id="ARBA00022723"/>
    </source>
</evidence>
<accession>A0A0E0M569</accession>
<comment type="subcellular location">
    <subcellularLocation>
        <location evidence="4">Cytoplasm</location>
    </subcellularLocation>
    <subcellularLocation>
        <location evidence="3">Nucleus</location>
    </subcellularLocation>
</comment>
<dbReference type="GO" id="GO:0005634">
    <property type="term" value="C:nucleus"/>
    <property type="evidence" value="ECO:0007669"/>
    <property type="project" value="UniProtKB-SubCell"/>
</dbReference>
<keyword evidence="19" id="KW-1185">Reference proteome</keyword>
<keyword evidence="9" id="KW-0540">Nuclease</keyword>
<reference evidence="18" key="2">
    <citation type="submission" date="2018-05" db="EMBL/GenBank/DDBJ databases">
        <title>OpunRS2 (Oryza punctata Reference Sequence Version 2).</title>
        <authorList>
            <person name="Zhang J."/>
            <person name="Kudrna D."/>
            <person name="Lee S."/>
            <person name="Talag J."/>
            <person name="Welchert J."/>
            <person name="Wing R.A."/>
        </authorList>
    </citation>
    <scope>NUCLEOTIDE SEQUENCE [LARGE SCALE GENOMIC DNA]</scope>
</reference>
<keyword evidence="8" id="KW-0963">Cytoplasm</keyword>
<name>A0A0E0M569_ORYPU</name>
<evidence type="ECO:0000256" key="15">
    <source>
        <dbReference type="ARBA" id="ARBA00023163"/>
    </source>
</evidence>
<keyword evidence="14" id="KW-0805">Transcription regulation</keyword>
<keyword evidence="13" id="KW-0694">RNA-binding</keyword>
<dbReference type="GO" id="GO:0030014">
    <property type="term" value="C:CCR4-NOT complex"/>
    <property type="evidence" value="ECO:0007669"/>
    <property type="project" value="InterPro"/>
</dbReference>
<dbReference type="InterPro" id="IPR039637">
    <property type="entry name" value="CNOT7/CNOT8/Pop2"/>
</dbReference>
<evidence type="ECO:0000256" key="17">
    <source>
        <dbReference type="ARBA" id="ARBA00025148"/>
    </source>
</evidence>
<dbReference type="Gene3D" id="3.30.420.10">
    <property type="entry name" value="Ribonuclease H-like superfamily/Ribonuclease H"/>
    <property type="match status" value="1"/>
</dbReference>
<keyword evidence="16" id="KW-0539">Nucleus</keyword>
<dbReference type="Pfam" id="PF04857">
    <property type="entry name" value="CAF1"/>
    <property type="match status" value="1"/>
</dbReference>
<evidence type="ECO:0000256" key="13">
    <source>
        <dbReference type="ARBA" id="ARBA00022884"/>
    </source>
</evidence>
<dbReference type="HOGENOM" id="CLU_027974_1_1_1"/>
<sequence length="294" mass="32195">MAPPPPPSPSPQPMMMEPFFYRQPPPRSVHTRKVTAWNLRDELSRILSLMLRGFSFVAVDTQFPGIVHPHPRGAGITADDKYAAVKENADELCILQLGITLSDADGRLPVDRVHGALVEFMWEFDFAGFDACLHRHAPVSVEFLRSQGFNFEAARLVGVPATAFAAELAFSGILGLSGLTWVTFGGMYDVAFLLKLVTGGAPLPATRLDFLAQVGVLFGTQVFDGKHMASLLHMHGGLTAVGEMLRLPPPQLPRRHMAGQNSLMALQLFMELRRRFFDLGGSLDSCSLQIEGLV</sequence>
<dbReference type="InterPro" id="IPR006941">
    <property type="entry name" value="RNase_CAF1"/>
</dbReference>
<comment type="similarity">
    <text evidence="5">Belongs to the CAF1 family.</text>
</comment>
<evidence type="ECO:0000256" key="3">
    <source>
        <dbReference type="ARBA" id="ARBA00004123"/>
    </source>
</evidence>
<evidence type="ECO:0000256" key="11">
    <source>
        <dbReference type="ARBA" id="ARBA00022801"/>
    </source>
</evidence>
<keyword evidence="12" id="KW-0269">Exonuclease</keyword>
<proteinExistence type="inferred from homology"/>
<comment type="function">
    <text evidence="17">Ubiquitous transcription factor required for a diverse set of processes. It is a component of the CCR4 complex involved in the control of gene expression.</text>
</comment>
<reference evidence="18" key="1">
    <citation type="submission" date="2015-04" db="UniProtKB">
        <authorList>
            <consortium name="EnsemblPlants"/>
        </authorList>
    </citation>
    <scope>IDENTIFICATION</scope>
</reference>
<comment type="subunit">
    <text evidence="6">Component of the CCR4-NOT complex, at least composed of CRR4 and CAF1 proteins.</text>
</comment>
<dbReference type="EnsemblPlants" id="OPUNC10G01050.1">
    <property type="protein sequence ID" value="OPUNC10G01050.1"/>
    <property type="gene ID" value="OPUNC10G01050"/>
</dbReference>
<dbReference type="EC" id="3.1.13.4" evidence="7"/>
<dbReference type="eggNOG" id="KOG0304">
    <property type="taxonomic scope" value="Eukaryota"/>
</dbReference>
<dbReference type="GO" id="GO:0003723">
    <property type="term" value="F:RNA binding"/>
    <property type="evidence" value="ECO:0007669"/>
    <property type="project" value="UniProtKB-KW"/>
</dbReference>
<evidence type="ECO:0000256" key="8">
    <source>
        <dbReference type="ARBA" id="ARBA00022490"/>
    </source>
</evidence>
<comment type="catalytic activity">
    <reaction evidence="1">
        <text>Exonucleolytic cleavage of poly(A) to 5'-AMP.</text>
        <dbReference type="EC" id="3.1.13.4"/>
    </reaction>
</comment>
<evidence type="ECO:0000256" key="4">
    <source>
        <dbReference type="ARBA" id="ARBA00004496"/>
    </source>
</evidence>
<dbReference type="Proteomes" id="UP000026962">
    <property type="component" value="Chromosome 10"/>
</dbReference>
<keyword evidence="15" id="KW-0804">Transcription</keyword>
<evidence type="ECO:0000256" key="1">
    <source>
        <dbReference type="ARBA" id="ARBA00001663"/>
    </source>
</evidence>
<dbReference type="SUPFAM" id="SSF53098">
    <property type="entry name" value="Ribonuclease H-like"/>
    <property type="match status" value="1"/>
</dbReference>
<dbReference type="GO" id="GO:0005737">
    <property type="term" value="C:cytoplasm"/>
    <property type="evidence" value="ECO:0007669"/>
    <property type="project" value="UniProtKB-SubCell"/>
</dbReference>
<evidence type="ECO:0000256" key="6">
    <source>
        <dbReference type="ARBA" id="ARBA00011757"/>
    </source>
</evidence>
<evidence type="ECO:0000256" key="16">
    <source>
        <dbReference type="ARBA" id="ARBA00023242"/>
    </source>
</evidence>
<protein>
    <recommendedName>
        <fullName evidence="7">poly(A)-specific ribonuclease</fullName>
        <ecNumber evidence="7">3.1.13.4</ecNumber>
    </recommendedName>
</protein>
<evidence type="ECO:0000256" key="12">
    <source>
        <dbReference type="ARBA" id="ARBA00022839"/>
    </source>
</evidence>
<keyword evidence="11" id="KW-0378">Hydrolase</keyword>
<dbReference type="STRING" id="4537.A0A0E0M569"/>
<evidence type="ECO:0000256" key="9">
    <source>
        <dbReference type="ARBA" id="ARBA00022722"/>
    </source>
</evidence>
<evidence type="ECO:0000313" key="18">
    <source>
        <dbReference type="EnsemblPlants" id="OPUNC10G01050.1"/>
    </source>
</evidence>
<evidence type="ECO:0000256" key="7">
    <source>
        <dbReference type="ARBA" id="ARBA00012161"/>
    </source>
</evidence>
<dbReference type="InterPro" id="IPR036397">
    <property type="entry name" value="RNaseH_sf"/>
</dbReference>
<dbReference type="Gramene" id="OPUNC10G01050.1">
    <property type="protein sequence ID" value="OPUNC10G01050.1"/>
    <property type="gene ID" value="OPUNC10G01050"/>
</dbReference>
<dbReference type="OMA" id="WEFDFAG"/>
<dbReference type="InterPro" id="IPR012337">
    <property type="entry name" value="RNaseH-like_sf"/>
</dbReference>
<comment type="cofactor">
    <cofactor evidence="2">
        <name>a divalent metal cation</name>
        <dbReference type="ChEBI" id="CHEBI:60240"/>
    </cofactor>
</comment>
<dbReference type="GO" id="GO:0046872">
    <property type="term" value="F:metal ion binding"/>
    <property type="evidence" value="ECO:0007669"/>
    <property type="project" value="UniProtKB-KW"/>
</dbReference>
<dbReference type="GO" id="GO:0004535">
    <property type="term" value="F:poly(A)-specific ribonuclease activity"/>
    <property type="evidence" value="ECO:0007669"/>
    <property type="project" value="UniProtKB-EC"/>
</dbReference>
<evidence type="ECO:0000256" key="14">
    <source>
        <dbReference type="ARBA" id="ARBA00023015"/>
    </source>
</evidence>
<keyword evidence="10" id="KW-0479">Metal-binding</keyword>
<evidence type="ECO:0000313" key="19">
    <source>
        <dbReference type="Proteomes" id="UP000026962"/>
    </source>
</evidence>
<evidence type="ECO:0000256" key="5">
    <source>
        <dbReference type="ARBA" id="ARBA00008372"/>
    </source>
</evidence>
<dbReference type="PANTHER" id="PTHR10797">
    <property type="entry name" value="CCR4-NOT TRANSCRIPTION COMPLEX SUBUNIT"/>
    <property type="match status" value="1"/>
</dbReference>